<keyword evidence="2" id="KW-1185">Reference proteome</keyword>
<sequence>MRMSFVQPAGEGSRFAEGAFDGVIGKTIPVNTPEGRHQGRVVAATVAEDGQSVELTVEVDGFVLPQPVSGPGLLSVTRR</sequence>
<comment type="caution">
    <text evidence="1">The sequence shown here is derived from an EMBL/GenBank/DDBJ whole genome shotgun (WGS) entry which is preliminary data.</text>
</comment>
<protein>
    <submittedName>
        <fullName evidence="1">Uncharacterized protein</fullName>
    </submittedName>
</protein>
<dbReference type="EMBL" id="JAUZMY010000026">
    <property type="protein sequence ID" value="MEE2040189.1"/>
    <property type="molecule type" value="Genomic_DNA"/>
</dbReference>
<evidence type="ECO:0000313" key="1">
    <source>
        <dbReference type="EMBL" id="MEE2040189.1"/>
    </source>
</evidence>
<proteinExistence type="predicted"/>
<reference evidence="1 2" key="1">
    <citation type="submission" date="2023-08" db="EMBL/GenBank/DDBJ databases">
        <authorList>
            <person name="Girao M."/>
            <person name="Carvalho M.F."/>
        </authorList>
    </citation>
    <scope>NUCLEOTIDE SEQUENCE [LARGE SCALE GENOMIC DNA]</scope>
    <source>
        <strain evidence="1 2">CT-R113</strain>
    </source>
</reference>
<dbReference type="Proteomes" id="UP001356095">
    <property type="component" value="Unassembled WGS sequence"/>
</dbReference>
<dbReference type="RefSeq" id="WP_330093958.1">
    <property type="nucleotide sequence ID" value="NZ_JAUZMY010000026.1"/>
</dbReference>
<organism evidence="1 2">
    <name type="scientific">Nocardiopsis codii</name>
    <dbReference type="NCBI Taxonomy" id="3065942"/>
    <lineage>
        <taxon>Bacteria</taxon>
        <taxon>Bacillati</taxon>
        <taxon>Actinomycetota</taxon>
        <taxon>Actinomycetes</taxon>
        <taxon>Streptosporangiales</taxon>
        <taxon>Nocardiopsidaceae</taxon>
        <taxon>Nocardiopsis</taxon>
    </lineage>
</organism>
<accession>A0ABU7KD81</accession>
<gene>
    <name evidence="1" type="ORF">Q8791_23510</name>
</gene>
<name>A0ABU7KD81_9ACTN</name>
<evidence type="ECO:0000313" key="2">
    <source>
        <dbReference type="Proteomes" id="UP001356095"/>
    </source>
</evidence>